<dbReference type="AlphaFoldDB" id="A0A7W9Z2M7"/>
<evidence type="ECO:0000313" key="2">
    <source>
        <dbReference type="EMBL" id="MBB6182399.1"/>
    </source>
</evidence>
<accession>A0A7W9Z2M7</accession>
<keyword evidence="3" id="KW-1185">Reference proteome</keyword>
<evidence type="ECO:0000313" key="3">
    <source>
        <dbReference type="Proteomes" id="UP000535501"/>
    </source>
</evidence>
<comment type="caution">
    <text evidence="2">The sequence shown here is derived from an EMBL/GenBank/DDBJ whole genome shotgun (WGS) entry which is preliminary data.</text>
</comment>
<organism evidence="2 3">
    <name type="scientific">Pseudorhizobium flavum</name>
    <dbReference type="NCBI Taxonomy" id="1335061"/>
    <lineage>
        <taxon>Bacteria</taxon>
        <taxon>Pseudomonadati</taxon>
        <taxon>Pseudomonadota</taxon>
        <taxon>Alphaproteobacteria</taxon>
        <taxon>Hyphomicrobiales</taxon>
        <taxon>Rhizobiaceae</taxon>
        <taxon>Rhizobium/Agrobacterium group</taxon>
        <taxon>Pseudorhizobium</taxon>
    </lineage>
</organism>
<dbReference type="Proteomes" id="UP000535501">
    <property type="component" value="Unassembled WGS sequence"/>
</dbReference>
<evidence type="ECO:0000259" key="1">
    <source>
        <dbReference type="Pfam" id="PF20402"/>
    </source>
</evidence>
<protein>
    <recommendedName>
        <fullName evidence="1">DUF6692 domain-containing protein</fullName>
    </recommendedName>
</protein>
<dbReference type="InterPro" id="IPR046514">
    <property type="entry name" value="DUF6692"/>
</dbReference>
<proteinExistence type="predicted"/>
<dbReference type="Pfam" id="PF20402">
    <property type="entry name" value="DUF6692"/>
    <property type="match status" value="1"/>
</dbReference>
<gene>
    <name evidence="2" type="ORF">HNQ75_004388</name>
</gene>
<reference evidence="2 3" key="1">
    <citation type="submission" date="2020-08" db="EMBL/GenBank/DDBJ databases">
        <title>Genomic Encyclopedia of Type Strains, Phase IV (KMG-IV): sequencing the most valuable type-strain genomes for metagenomic binning, comparative biology and taxonomic classification.</title>
        <authorList>
            <person name="Goeker M."/>
        </authorList>
    </citation>
    <scope>NUCLEOTIDE SEQUENCE [LARGE SCALE GENOMIC DNA]</scope>
    <source>
        <strain evidence="2 3">DSM 102134</strain>
    </source>
</reference>
<sequence>MKNSLLSLLVLTSASLLSGCGEREAADDIINPPRSEEAARVLSGEEAIAGADIPTLDPATMVDAEIAKVLGSPAQCTFRYTSAGKPILALKGTPGGTATTAVLKVNAHLVELQPAGGDGNLVLTSGPISVTLSADDVQAEEKVEADMVFAIGESLRVGYSGYYQCGG</sequence>
<dbReference type="PROSITE" id="PS51257">
    <property type="entry name" value="PROKAR_LIPOPROTEIN"/>
    <property type="match status" value="1"/>
</dbReference>
<feature type="domain" description="DUF6692" evidence="1">
    <location>
        <begin position="7"/>
        <end position="165"/>
    </location>
</feature>
<dbReference type="RefSeq" id="WP_077549032.1">
    <property type="nucleotide sequence ID" value="NZ_JACHEJ010000030.1"/>
</dbReference>
<dbReference type="EMBL" id="JACHEJ010000030">
    <property type="protein sequence ID" value="MBB6182399.1"/>
    <property type="molecule type" value="Genomic_DNA"/>
</dbReference>
<name>A0A7W9Z2M7_9HYPH</name>